<name>A0A7J7L3C6_9MAGN</name>
<keyword evidence="2" id="KW-0396">Initiation factor</keyword>
<protein>
    <recommendedName>
        <fullName evidence="4">Eukaryotic translation initiation factor 3 subunit C N-terminal domain-containing protein</fullName>
    </recommendedName>
</protein>
<dbReference type="Proteomes" id="UP000541444">
    <property type="component" value="Unassembled WGS sequence"/>
</dbReference>
<organism evidence="5 6">
    <name type="scientific">Kingdonia uniflora</name>
    <dbReference type="NCBI Taxonomy" id="39325"/>
    <lineage>
        <taxon>Eukaryota</taxon>
        <taxon>Viridiplantae</taxon>
        <taxon>Streptophyta</taxon>
        <taxon>Embryophyta</taxon>
        <taxon>Tracheophyta</taxon>
        <taxon>Spermatophyta</taxon>
        <taxon>Magnoliopsida</taxon>
        <taxon>Ranunculales</taxon>
        <taxon>Circaeasteraceae</taxon>
        <taxon>Kingdonia</taxon>
    </lineage>
</organism>
<dbReference type="GO" id="GO:0031369">
    <property type="term" value="F:translation initiation factor binding"/>
    <property type="evidence" value="ECO:0007669"/>
    <property type="project" value="InterPro"/>
</dbReference>
<evidence type="ECO:0000259" key="4">
    <source>
        <dbReference type="Pfam" id="PF05470"/>
    </source>
</evidence>
<accession>A0A7J7L3C6</accession>
<sequence length="342" mass="38759">MGSEDSEDEVVNLCSNFNGADEVDLPYCTCGCLTLYLGVTSLTPEGRWKHNDDGQIAAEMLDTDCHNQSAKDEILEEKPNAPGQGQNILNDWVSLQESIYNVRKLLVKVLRIIKQSKITPIEAFLDEEETEKRIMSLTMAKYTKEDELDSSKIAVMLNSVDGYDMFDQAKMRKEDNFIEKKIMESESVVVWSWIQEKLEEILTREGRKVTAEVGQLGTLWTTVAETPSQKFEFFSRLFDLNPGSRSDLIPITVARNYVGDMVFIVDILERYRNIVVDNSVETNEQADFTGISTPFLTQHGCDSKETVKENFEDGYDEYVGGTSEFVSPLPEEQTLKFESLGI</sequence>
<keyword evidence="1" id="KW-0963">Cytoplasm</keyword>
<keyword evidence="6" id="KW-1185">Reference proteome</keyword>
<comment type="caution">
    <text evidence="5">The sequence shown here is derived from an EMBL/GenBank/DDBJ whole genome shotgun (WGS) entry which is preliminary data.</text>
</comment>
<keyword evidence="3" id="KW-0648">Protein biosynthesis</keyword>
<evidence type="ECO:0000256" key="3">
    <source>
        <dbReference type="ARBA" id="ARBA00022917"/>
    </source>
</evidence>
<feature type="domain" description="Eukaryotic translation initiation factor 3 subunit C N-terminal" evidence="4">
    <location>
        <begin position="149"/>
        <end position="285"/>
    </location>
</feature>
<evidence type="ECO:0000313" key="5">
    <source>
        <dbReference type="EMBL" id="KAF6137079.1"/>
    </source>
</evidence>
<dbReference type="Pfam" id="PF05470">
    <property type="entry name" value="eIF-3c_N"/>
    <property type="match status" value="1"/>
</dbReference>
<dbReference type="EMBL" id="JACGCM010002660">
    <property type="protein sequence ID" value="KAF6137079.1"/>
    <property type="molecule type" value="Genomic_DNA"/>
</dbReference>
<dbReference type="PANTHER" id="PTHR13937">
    <property type="entry name" value="EUKARYOTIC TRANSLATION INITATION FACTOR 3, SUBUNIT 8 EIF3S8 -RELATED"/>
    <property type="match status" value="1"/>
</dbReference>
<dbReference type="PANTHER" id="PTHR13937:SF0">
    <property type="entry name" value="EUKARYOTIC TRANSLATION INITIATION FACTOR 3 SUBUNIT C-RELATED"/>
    <property type="match status" value="1"/>
</dbReference>
<evidence type="ECO:0000256" key="2">
    <source>
        <dbReference type="ARBA" id="ARBA00022540"/>
    </source>
</evidence>
<proteinExistence type="predicted"/>
<dbReference type="AlphaFoldDB" id="A0A7J7L3C6"/>
<dbReference type="InterPro" id="IPR008905">
    <property type="entry name" value="EIF3C_N_dom"/>
</dbReference>
<dbReference type="GO" id="GO:0003743">
    <property type="term" value="F:translation initiation factor activity"/>
    <property type="evidence" value="ECO:0007669"/>
    <property type="project" value="UniProtKB-KW"/>
</dbReference>
<reference evidence="5 6" key="1">
    <citation type="journal article" date="2020" name="IScience">
        <title>Genome Sequencing of the Endangered Kingdonia uniflora (Circaeasteraceae, Ranunculales) Reveals Potential Mechanisms of Evolutionary Specialization.</title>
        <authorList>
            <person name="Sun Y."/>
            <person name="Deng T."/>
            <person name="Zhang A."/>
            <person name="Moore M.J."/>
            <person name="Landis J.B."/>
            <person name="Lin N."/>
            <person name="Zhang H."/>
            <person name="Zhang X."/>
            <person name="Huang J."/>
            <person name="Zhang X."/>
            <person name="Sun H."/>
            <person name="Wang H."/>
        </authorList>
    </citation>
    <scope>NUCLEOTIDE SEQUENCE [LARGE SCALE GENOMIC DNA]</scope>
    <source>
        <strain evidence="5">TB1705</strain>
        <tissue evidence="5">Leaf</tissue>
    </source>
</reference>
<dbReference type="GO" id="GO:0003723">
    <property type="term" value="F:RNA binding"/>
    <property type="evidence" value="ECO:0007669"/>
    <property type="project" value="InterPro"/>
</dbReference>
<dbReference type="InterPro" id="IPR027516">
    <property type="entry name" value="EIF3C"/>
</dbReference>
<evidence type="ECO:0000256" key="1">
    <source>
        <dbReference type="ARBA" id="ARBA00022490"/>
    </source>
</evidence>
<evidence type="ECO:0000313" key="6">
    <source>
        <dbReference type="Proteomes" id="UP000541444"/>
    </source>
</evidence>
<dbReference type="GO" id="GO:0005852">
    <property type="term" value="C:eukaryotic translation initiation factor 3 complex"/>
    <property type="evidence" value="ECO:0007669"/>
    <property type="project" value="InterPro"/>
</dbReference>
<gene>
    <name evidence="5" type="ORF">GIB67_030843</name>
</gene>